<reference evidence="10" key="1">
    <citation type="submission" date="2021-03" db="EMBL/GenBank/DDBJ databases">
        <authorList>
            <person name="Bekaert M."/>
        </authorList>
    </citation>
    <scope>NUCLEOTIDE SEQUENCE</scope>
</reference>
<evidence type="ECO:0000256" key="5">
    <source>
        <dbReference type="ARBA" id="ARBA00022989"/>
    </source>
</evidence>
<dbReference type="GO" id="GO:0005283">
    <property type="term" value="F:amino acid:sodium symporter activity"/>
    <property type="evidence" value="ECO:0007669"/>
    <property type="project" value="TreeGrafter"/>
</dbReference>
<evidence type="ECO:0000256" key="3">
    <source>
        <dbReference type="ARBA" id="ARBA00022448"/>
    </source>
</evidence>
<dbReference type="GO" id="GO:0089718">
    <property type="term" value="P:amino acid import across plasma membrane"/>
    <property type="evidence" value="ECO:0007669"/>
    <property type="project" value="TreeGrafter"/>
</dbReference>
<keyword evidence="7" id="KW-0325">Glycoprotein</keyword>
<dbReference type="SUPFAM" id="SSF161070">
    <property type="entry name" value="SNF-like"/>
    <property type="match status" value="1"/>
</dbReference>
<feature type="binding site" evidence="8">
    <location>
        <position position="143"/>
    </location>
    <ligand>
        <name>Na(+)</name>
        <dbReference type="ChEBI" id="CHEBI:29101"/>
        <label>1</label>
    </ligand>
</feature>
<proteinExistence type="inferred from homology"/>
<dbReference type="AlphaFoldDB" id="A0A8S3RK16"/>
<dbReference type="PRINTS" id="PR00176">
    <property type="entry name" value="NANEUSMPORT"/>
</dbReference>
<feature type="transmembrane region" description="Helical" evidence="9">
    <location>
        <begin position="180"/>
        <end position="201"/>
    </location>
</feature>
<protein>
    <submittedName>
        <fullName evidence="10">SLC6A5_9</fullName>
    </submittedName>
</protein>
<evidence type="ECO:0000256" key="2">
    <source>
        <dbReference type="ARBA" id="ARBA00006459"/>
    </source>
</evidence>
<keyword evidence="4 9" id="KW-0812">Transmembrane</keyword>
<evidence type="ECO:0000313" key="11">
    <source>
        <dbReference type="Proteomes" id="UP000683360"/>
    </source>
</evidence>
<comment type="similarity">
    <text evidence="2">Belongs to the sodium:neurotransmitter symporter (SNF) (TC 2.A.22) family.</text>
</comment>
<organism evidence="10 11">
    <name type="scientific">Mytilus edulis</name>
    <name type="common">Blue mussel</name>
    <dbReference type="NCBI Taxonomy" id="6550"/>
    <lineage>
        <taxon>Eukaryota</taxon>
        <taxon>Metazoa</taxon>
        <taxon>Spiralia</taxon>
        <taxon>Lophotrochozoa</taxon>
        <taxon>Mollusca</taxon>
        <taxon>Bivalvia</taxon>
        <taxon>Autobranchia</taxon>
        <taxon>Pteriomorphia</taxon>
        <taxon>Mytilida</taxon>
        <taxon>Mytiloidea</taxon>
        <taxon>Mytilidae</taxon>
        <taxon>Mytilinae</taxon>
        <taxon>Mytilus</taxon>
    </lineage>
</organism>
<dbReference type="GO" id="GO:0005886">
    <property type="term" value="C:plasma membrane"/>
    <property type="evidence" value="ECO:0007669"/>
    <property type="project" value="TreeGrafter"/>
</dbReference>
<keyword evidence="6 9" id="KW-0472">Membrane</keyword>
<dbReference type="PANTHER" id="PTHR11616:SF321">
    <property type="entry name" value="SODIUM-DEPENDENT NUTRIENT AMINO ACID TRANSPORTER 1-RELATED"/>
    <property type="match status" value="1"/>
</dbReference>
<evidence type="ECO:0000256" key="1">
    <source>
        <dbReference type="ARBA" id="ARBA00004141"/>
    </source>
</evidence>
<feature type="transmembrane region" description="Helical" evidence="9">
    <location>
        <begin position="5"/>
        <end position="23"/>
    </location>
</feature>
<feature type="binding site" evidence="8">
    <location>
        <position position="147"/>
    </location>
    <ligand>
        <name>Na(+)</name>
        <dbReference type="ChEBI" id="CHEBI:29101"/>
        <label>1</label>
    </ligand>
</feature>
<comment type="subcellular location">
    <subcellularLocation>
        <location evidence="1">Membrane</location>
        <topology evidence="1">Multi-pass membrane protein</topology>
    </subcellularLocation>
</comment>
<feature type="transmembrane region" description="Helical" evidence="9">
    <location>
        <begin position="43"/>
        <end position="60"/>
    </location>
</feature>
<gene>
    <name evidence="10" type="ORF">MEDL_23816</name>
</gene>
<evidence type="ECO:0000256" key="6">
    <source>
        <dbReference type="ARBA" id="ARBA00023136"/>
    </source>
</evidence>
<dbReference type="OrthoDB" id="6581954at2759"/>
<comment type="caution">
    <text evidence="10">The sequence shown here is derived from an EMBL/GenBank/DDBJ whole genome shotgun (WGS) entry which is preliminary data.</text>
</comment>
<keyword evidence="11" id="KW-1185">Reference proteome</keyword>
<feature type="transmembrane region" description="Helical" evidence="9">
    <location>
        <begin position="72"/>
        <end position="98"/>
    </location>
</feature>
<keyword evidence="3" id="KW-0813">Transport</keyword>
<accession>A0A8S3RK16</accession>
<keyword evidence="8" id="KW-0479">Metal-binding</keyword>
<sequence length="321" mass="35396">MLTVLFIRGVTLPGAGTGIAYYLKPDFERLLDPRVWSDAATQIFYSLSACSGGLIAMASYNKFDNNCYRDSLIVCLINCGTSIFAGLVIFSVLGFMALEKGVGIADVADDGPGLAFVVYPEALSRMPVSPMWAVFFFIMMATLGFGSEFSIIECVLSAIGDEFPILRKERKYNIAFRATFCSVAFLLGLPMICNITIIMNIAMYKEPDLDDVLYPEWAKSLGWLIAMFPIVVIPAWFLYKYCRIGGFELMKMGVKPLPSWGPISKSKQRQYADVESSVDKRLSNPAFARLMGSNATTVTECSPASSTMNLIRSKNLSESDV</sequence>
<feature type="binding site" evidence="8">
    <location>
        <position position="46"/>
    </location>
    <ligand>
        <name>Na(+)</name>
        <dbReference type="ChEBI" id="CHEBI:29101"/>
        <label>1</label>
    </ligand>
</feature>
<dbReference type="GO" id="GO:0046872">
    <property type="term" value="F:metal ion binding"/>
    <property type="evidence" value="ECO:0007669"/>
    <property type="project" value="UniProtKB-KW"/>
</dbReference>
<dbReference type="Pfam" id="PF00209">
    <property type="entry name" value="SNF"/>
    <property type="match status" value="1"/>
</dbReference>
<keyword evidence="8" id="KW-0915">Sodium</keyword>
<evidence type="ECO:0000256" key="8">
    <source>
        <dbReference type="PIRSR" id="PIRSR600175-1"/>
    </source>
</evidence>
<evidence type="ECO:0000256" key="9">
    <source>
        <dbReference type="SAM" id="Phobius"/>
    </source>
</evidence>
<name>A0A8S3RK16_MYTED</name>
<dbReference type="Proteomes" id="UP000683360">
    <property type="component" value="Unassembled WGS sequence"/>
</dbReference>
<dbReference type="PROSITE" id="PS50267">
    <property type="entry name" value="NA_NEUROTRAN_SYMP_3"/>
    <property type="match status" value="1"/>
</dbReference>
<dbReference type="InterPro" id="IPR000175">
    <property type="entry name" value="Na/ntran_symport"/>
</dbReference>
<feature type="transmembrane region" description="Helical" evidence="9">
    <location>
        <begin position="221"/>
        <end position="242"/>
    </location>
</feature>
<dbReference type="PANTHER" id="PTHR11616">
    <property type="entry name" value="SODIUM/CHLORIDE DEPENDENT TRANSPORTER"/>
    <property type="match status" value="1"/>
</dbReference>
<feature type="transmembrane region" description="Helical" evidence="9">
    <location>
        <begin position="132"/>
        <end position="159"/>
    </location>
</feature>
<feature type="binding site" evidence="8">
    <location>
        <position position="78"/>
    </location>
    <ligand>
        <name>Na(+)</name>
        <dbReference type="ChEBI" id="CHEBI:29101"/>
        <label>1</label>
    </ligand>
</feature>
<evidence type="ECO:0000256" key="4">
    <source>
        <dbReference type="ARBA" id="ARBA00022692"/>
    </source>
</evidence>
<evidence type="ECO:0000256" key="7">
    <source>
        <dbReference type="ARBA" id="ARBA00023180"/>
    </source>
</evidence>
<evidence type="ECO:0000313" key="10">
    <source>
        <dbReference type="EMBL" id="CAG2209703.1"/>
    </source>
</evidence>
<dbReference type="EMBL" id="CAJPWZ010001208">
    <property type="protein sequence ID" value="CAG2209703.1"/>
    <property type="molecule type" value="Genomic_DNA"/>
</dbReference>
<dbReference type="InterPro" id="IPR037272">
    <property type="entry name" value="SNS_sf"/>
</dbReference>
<keyword evidence="5 9" id="KW-1133">Transmembrane helix</keyword>